<dbReference type="NCBIfam" id="NF033563">
    <property type="entry name" value="transpos_IS30"/>
    <property type="match status" value="1"/>
</dbReference>
<dbReference type="EMBL" id="PCSE01000034">
    <property type="protein sequence ID" value="PIP34764.1"/>
    <property type="molecule type" value="Genomic_DNA"/>
</dbReference>
<dbReference type="Proteomes" id="UP000231408">
    <property type="component" value="Unassembled WGS sequence"/>
</dbReference>
<dbReference type="InterPro" id="IPR036397">
    <property type="entry name" value="RNaseH_sf"/>
</dbReference>
<reference evidence="4 5" key="1">
    <citation type="submission" date="2017-09" db="EMBL/GenBank/DDBJ databases">
        <title>Depth-based differentiation of microbial function through sediment-hosted aquifers and enrichment of novel symbionts in the deep terrestrial subsurface.</title>
        <authorList>
            <person name="Probst A.J."/>
            <person name="Ladd B."/>
            <person name="Jarett J.K."/>
            <person name="Geller-Mcgrath D.E."/>
            <person name="Sieber C.M."/>
            <person name="Emerson J.B."/>
            <person name="Anantharaman K."/>
            <person name="Thomas B.C."/>
            <person name="Malmstrom R."/>
            <person name="Stieglmeier M."/>
            <person name="Klingl A."/>
            <person name="Woyke T."/>
            <person name="Ryan C.M."/>
            <person name="Banfield J.F."/>
        </authorList>
    </citation>
    <scope>NUCLEOTIDE SEQUENCE [LARGE SCALE GENOMIC DNA]</scope>
    <source>
        <strain evidence="4">CG23_combo_of_CG06-09_8_20_14_all_41_10</strain>
    </source>
</reference>
<dbReference type="PANTHER" id="PTHR10948:SF23">
    <property type="entry name" value="TRANSPOSASE INSI FOR INSERTION SEQUENCE ELEMENT IS30A-RELATED"/>
    <property type="match status" value="1"/>
</dbReference>
<name>A0A2G9ZNP7_9BACT</name>
<comment type="function">
    <text evidence="1">Required for the transposition of the insertion element.</text>
</comment>
<evidence type="ECO:0000256" key="1">
    <source>
        <dbReference type="ARBA" id="ARBA00002190"/>
    </source>
</evidence>
<feature type="domain" description="Integrase catalytic" evidence="3">
    <location>
        <begin position="1"/>
        <end position="94"/>
    </location>
</feature>
<evidence type="ECO:0000256" key="2">
    <source>
        <dbReference type="ARBA" id="ARBA00006363"/>
    </source>
</evidence>
<evidence type="ECO:0000259" key="3">
    <source>
        <dbReference type="PROSITE" id="PS50994"/>
    </source>
</evidence>
<dbReference type="GO" id="GO:0004803">
    <property type="term" value="F:transposase activity"/>
    <property type="evidence" value="ECO:0007669"/>
    <property type="project" value="InterPro"/>
</dbReference>
<comment type="caution">
    <text evidence="4">The sequence shown here is derived from an EMBL/GenBank/DDBJ whole genome shotgun (WGS) entry which is preliminary data.</text>
</comment>
<proteinExistence type="inferred from homology"/>
<dbReference type="InterPro" id="IPR001584">
    <property type="entry name" value="Integrase_cat-core"/>
</dbReference>
<dbReference type="AlphaFoldDB" id="A0A2G9ZNP7"/>
<organism evidence="4 5">
    <name type="scientific">Candidatus Falkowbacteria bacterium CG23_combo_of_CG06-09_8_20_14_all_41_10</name>
    <dbReference type="NCBI Taxonomy" id="1974571"/>
    <lineage>
        <taxon>Bacteria</taxon>
        <taxon>Candidatus Falkowiibacteriota</taxon>
    </lineage>
</organism>
<dbReference type="GO" id="GO:0006313">
    <property type="term" value="P:DNA transposition"/>
    <property type="evidence" value="ECO:0007669"/>
    <property type="project" value="InterPro"/>
</dbReference>
<evidence type="ECO:0000313" key="5">
    <source>
        <dbReference type="Proteomes" id="UP000231408"/>
    </source>
</evidence>
<dbReference type="InterPro" id="IPR051917">
    <property type="entry name" value="Transposase-Integrase"/>
</dbReference>
<dbReference type="InterPro" id="IPR001598">
    <property type="entry name" value="Transposase_IS30_CS"/>
</dbReference>
<comment type="similarity">
    <text evidence="2">Belongs to the transposase IS30 family.</text>
</comment>
<accession>A0A2G9ZNP7</accession>
<dbReference type="InterPro" id="IPR053392">
    <property type="entry name" value="Transposase_IS30-like"/>
</dbReference>
<gene>
    <name evidence="4" type="ORF">COX21_01115</name>
</gene>
<dbReference type="PANTHER" id="PTHR10948">
    <property type="entry name" value="TRANSPOSASE"/>
    <property type="match status" value="1"/>
</dbReference>
<dbReference type="SUPFAM" id="SSF53098">
    <property type="entry name" value="Ribonuclease H-like"/>
    <property type="match status" value="1"/>
</dbReference>
<protein>
    <recommendedName>
        <fullName evidence="3">Integrase catalytic domain-containing protein</fullName>
    </recommendedName>
</protein>
<dbReference type="PROSITE" id="PS50994">
    <property type="entry name" value="INTEGRASE"/>
    <property type="match status" value="1"/>
</dbReference>
<dbReference type="GO" id="GO:0003677">
    <property type="term" value="F:DNA binding"/>
    <property type="evidence" value="ECO:0007669"/>
    <property type="project" value="InterPro"/>
</dbReference>
<dbReference type="Gene3D" id="3.30.420.10">
    <property type="entry name" value="Ribonuclease H-like superfamily/Ribonuclease H"/>
    <property type="match status" value="1"/>
</dbReference>
<dbReference type="GO" id="GO:0015074">
    <property type="term" value="P:DNA integration"/>
    <property type="evidence" value="ECO:0007669"/>
    <property type="project" value="InterPro"/>
</dbReference>
<dbReference type="PROSITE" id="PS01043">
    <property type="entry name" value="TRANSPOSASE_IS30"/>
    <property type="match status" value="1"/>
</dbReference>
<dbReference type="InterPro" id="IPR012337">
    <property type="entry name" value="RNaseH-like_sf"/>
</dbReference>
<sequence>MKLSMTYDQGREMASHKLFTNITGVKVYFAHPRSPWERGTNENTNGLIRQFFPKGTDFNKVSRYEVKKVQDLLNGRPRQSLDFKKPYQVFNQLINSAVALDSRN</sequence>
<evidence type="ECO:0000313" key="4">
    <source>
        <dbReference type="EMBL" id="PIP34764.1"/>
    </source>
</evidence>
<dbReference type="GO" id="GO:0005829">
    <property type="term" value="C:cytosol"/>
    <property type="evidence" value="ECO:0007669"/>
    <property type="project" value="TreeGrafter"/>
</dbReference>